<protein>
    <recommendedName>
        <fullName evidence="2">Extradiol ring-cleavage dioxygenase class III enzyme subunit B domain-containing protein</fullName>
    </recommendedName>
</protein>
<dbReference type="AlphaFoldDB" id="A0AAE1DVH9"/>
<dbReference type="GO" id="GO:0008198">
    <property type="term" value="F:ferrous iron binding"/>
    <property type="evidence" value="ECO:0007669"/>
    <property type="project" value="InterPro"/>
</dbReference>
<evidence type="ECO:0000259" key="2">
    <source>
        <dbReference type="Pfam" id="PF02900"/>
    </source>
</evidence>
<dbReference type="EMBL" id="JAWDGP010002236">
    <property type="protein sequence ID" value="KAK3784514.1"/>
    <property type="molecule type" value="Genomic_DNA"/>
</dbReference>
<feature type="domain" description="Extradiol ring-cleavage dioxygenase class III enzyme subunit B" evidence="2">
    <location>
        <begin position="112"/>
        <end position="355"/>
    </location>
</feature>
<proteinExistence type="predicted"/>
<keyword evidence="4" id="KW-1185">Reference proteome</keyword>
<evidence type="ECO:0000313" key="4">
    <source>
        <dbReference type="Proteomes" id="UP001283361"/>
    </source>
</evidence>
<feature type="region of interest" description="Disordered" evidence="1">
    <location>
        <begin position="18"/>
        <end position="48"/>
    </location>
</feature>
<dbReference type="Proteomes" id="UP001283361">
    <property type="component" value="Unassembled WGS sequence"/>
</dbReference>
<accession>A0AAE1DVH9</accession>
<dbReference type="SUPFAM" id="SSF53213">
    <property type="entry name" value="LigB-like"/>
    <property type="match status" value="1"/>
</dbReference>
<name>A0AAE1DVH9_9GAST</name>
<reference evidence="3" key="1">
    <citation type="journal article" date="2023" name="G3 (Bethesda)">
        <title>A reference genome for the long-term kleptoplast-retaining sea slug Elysia crispata morphotype clarki.</title>
        <authorList>
            <person name="Eastman K.E."/>
            <person name="Pendleton A.L."/>
            <person name="Shaikh M.A."/>
            <person name="Suttiyut T."/>
            <person name="Ogas R."/>
            <person name="Tomko P."/>
            <person name="Gavelis G."/>
            <person name="Widhalm J.R."/>
            <person name="Wisecaver J.H."/>
        </authorList>
    </citation>
    <scope>NUCLEOTIDE SEQUENCE</scope>
    <source>
        <strain evidence="3">ECLA1</strain>
    </source>
</reference>
<gene>
    <name evidence="3" type="ORF">RRG08_063867</name>
</gene>
<dbReference type="InterPro" id="IPR004183">
    <property type="entry name" value="Xdiol_dOase_suB"/>
</dbReference>
<organism evidence="3 4">
    <name type="scientific">Elysia crispata</name>
    <name type="common">lettuce slug</name>
    <dbReference type="NCBI Taxonomy" id="231223"/>
    <lineage>
        <taxon>Eukaryota</taxon>
        <taxon>Metazoa</taxon>
        <taxon>Spiralia</taxon>
        <taxon>Lophotrochozoa</taxon>
        <taxon>Mollusca</taxon>
        <taxon>Gastropoda</taxon>
        <taxon>Heterobranchia</taxon>
        <taxon>Euthyneura</taxon>
        <taxon>Panpulmonata</taxon>
        <taxon>Sacoglossa</taxon>
        <taxon>Placobranchoidea</taxon>
        <taxon>Plakobranchidae</taxon>
        <taxon>Elysia</taxon>
    </lineage>
</organism>
<evidence type="ECO:0000313" key="3">
    <source>
        <dbReference type="EMBL" id="KAK3784514.1"/>
    </source>
</evidence>
<dbReference type="GO" id="GO:0016702">
    <property type="term" value="F:oxidoreductase activity, acting on single donors with incorporation of molecular oxygen, incorporation of two atoms of oxygen"/>
    <property type="evidence" value="ECO:0007669"/>
    <property type="project" value="UniProtKB-ARBA"/>
</dbReference>
<dbReference type="Pfam" id="PF02900">
    <property type="entry name" value="LigB"/>
    <property type="match status" value="1"/>
</dbReference>
<dbReference type="Gene3D" id="3.40.830.10">
    <property type="entry name" value="LigB-like"/>
    <property type="match status" value="1"/>
</dbReference>
<comment type="caution">
    <text evidence="3">The sequence shown here is derived from an EMBL/GenBank/DDBJ whole genome shotgun (WGS) entry which is preliminary data.</text>
</comment>
<evidence type="ECO:0000256" key="1">
    <source>
        <dbReference type="SAM" id="MobiDB-lite"/>
    </source>
</evidence>
<sequence length="369" mass="40904">MSSASLWLRSTVQRRYRDTMAPLSLQPQQPKHPLERLSSHYPPNPQEEARAQLGRKEMFIRPASVFIFAIYSVSSKLIGNFVMPHGGIALDPTHFNTTNSTSLEEAWQIHEACITVGEEISKLNPDLILLSTPHGIADLRNFVFYLNPAAYGTADTDNCACPPCCYNASINIDANMTMKVVSSLFHHRNVSGLSGFGPPGQSSEPFPLRWGEVIPVHFIRGLNTSNIKFMILSQPSRRYTEDVQMIPELLNLGASLYEILERSPKRVVIIISGDLAHTHLASGPYGYSNTSEPFDKACSSWVTSLNGEFLTVKAASVVDKALSCGFTGLVTLHGLMEAGGLHTWKQRLLVNHHPSYYGMMVASFLRQQK</sequence>